<feature type="domain" description="2-oxoglutarate dehydrogenase E1 component N-terminal" evidence="11">
    <location>
        <begin position="26"/>
        <end position="65"/>
    </location>
</feature>
<comment type="subunit">
    <text evidence="4">Heterodimer with ALG13 to form a functional enzyme.</text>
</comment>
<dbReference type="InterPro" id="IPR013969">
    <property type="entry name" value="Oligosacch_biosynth_Alg14"/>
</dbReference>
<dbReference type="EMBL" id="KE561005">
    <property type="protein sequence ID" value="EPZ34039.1"/>
    <property type="molecule type" value="Genomic_DNA"/>
</dbReference>
<organism evidence="12 13">
    <name type="scientific">Rozella allomycis (strain CSF55)</name>
    <dbReference type="NCBI Taxonomy" id="988480"/>
    <lineage>
        <taxon>Eukaryota</taxon>
        <taxon>Fungi</taxon>
        <taxon>Fungi incertae sedis</taxon>
        <taxon>Cryptomycota</taxon>
        <taxon>Cryptomycota incertae sedis</taxon>
        <taxon>Rozella</taxon>
    </lineage>
</organism>
<gene>
    <name evidence="12" type="ORF">O9G_003759</name>
</gene>
<accession>A0A075AZN0</accession>
<dbReference type="AlphaFoldDB" id="A0A075AZN0"/>
<dbReference type="STRING" id="988480.A0A075AZN0"/>
<dbReference type="Pfam" id="PF16078">
    <property type="entry name" value="2-oxogl_dehyd_N"/>
    <property type="match status" value="1"/>
</dbReference>
<dbReference type="Pfam" id="PF08660">
    <property type="entry name" value="Alg14"/>
    <property type="match status" value="1"/>
</dbReference>
<proteinExistence type="inferred from homology"/>
<evidence type="ECO:0000259" key="11">
    <source>
        <dbReference type="Pfam" id="PF16078"/>
    </source>
</evidence>
<dbReference type="GO" id="GO:0043541">
    <property type="term" value="C:UDP-N-acetylglucosamine transferase complex"/>
    <property type="evidence" value="ECO:0007669"/>
    <property type="project" value="TreeGrafter"/>
</dbReference>
<dbReference type="Proteomes" id="UP000030755">
    <property type="component" value="Unassembled WGS sequence"/>
</dbReference>
<evidence type="ECO:0000256" key="6">
    <source>
        <dbReference type="ARBA" id="ARBA00022692"/>
    </source>
</evidence>
<sequence>MLLNHLRRGTRLKLLCNSIRRYSAADTFHTTTASNYIDAMREAWRKDPSSVHVSWKAYFENLERNVGAGEAFVAPPLSGLAASIPAGPIGGGFEKEVLDHMKVQLLVRAYQVRGHHKAVLDPLGILSPDLNKRPVPELDLAYYGFTEADLDRKFTLGQERRVKMFVFLGSGGHTAEMISMLDGMSSPREKYSPIVYGIGEDDKLSEPKIRKFQESRPELQYNIVKVKRARYVGQSYITSIFTSTHSLFSCFHVISSNPPKVLLLNGPGTCVPLVLVALAIRSVTRIRLRIIYIESFARVETLSLTGKILYNVADRFIVHWPELTEKYPKAEFLGFPLI</sequence>
<protein>
    <recommendedName>
        <fullName evidence="5">UDP-N-acetylglucosamine transferase subunit ALG14</fullName>
    </recommendedName>
    <alternativeName>
        <fullName evidence="10">Asparagine-linked glycosylation protein 14</fullName>
    </alternativeName>
</protein>
<evidence type="ECO:0000256" key="3">
    <source>
        <dbReference type="ARBA" id="ARBA00009731"/>
    </source>
</evidence>
<evidence type="ECO:0000313" key="13">
    <source>
        <dbReference type="Proteomes" id="UP000030755"/>
    </source>
</evidence>
<dbReference type="PANTHER" id="PTHR12154:SF4">
    <property type="entry name" value="UDP-N-ACETYLGLUCOSAMINE TRANSFERASE SUBUNIT ALG14 HOMOLOG"/>
    <property type="match status" value="1"/>
</dbReference>
<evidence type="ECO:0000256" key="9">
    <source>
        <dbReference type="ARBA" id="ARBA00023136"/>
    </source>
</evidence>
<evidence type="ECO:0000256" key="10">
    <source>
        <dbReference type="ARBA" id="ARBA00032062"/>
    </source>
</evidence>
<keyword evidence="6" id="KW-0812">Transmembrane</keyword>
<reference evidence="12 13" key="1">
    <citation type="journal article" date="2013" name="Curr. Biol.">
        <title>Shared signatures of parasitism and phylogenomics unite Cryptomycota and microsporidia.</title>
        <authorList>
            <person name="James T.Y."/>
            <person name="Pelin A."/>
            <person name="Bonen L."/>
            <person name="Ahrendt S."/>
            <person name="Sain D."/>
            <person name="Corradi N."/>
            <person name="Stajich J.E."/>
        </authorList>
    </citation>
    <scope>NUCLEOTIDE SEQUENCE [LARGE SCALE GENOMIC DNA]</scope>
    <source>
        <strain evidence="12 13">CSF55</strain>
    </source>
</reference>
<dbReference type="GO" id="GO:0031965">
    <property type="term" value="C:nuclear membrane"/>
    <property type="evidence" value="ECO:0007669"/>
    <property type="project" value="UniProtKB-SubCell"/>
</dbReference>
<evidence type="ECO:0000256" key="1">
    <source>
        <dbReference type="ARBA" id="ARBA00004389"/>
    </source>
</evidence>
<comment type="similarity">
    <text evidence="3">Belongs to the ALG14 family.</text>
</comment>
<dbReference type="HOGENOM" id="CLU_821721_0_0_1"/>
<dbReference type="InterPro" id="IPR032106">
    <property type="entry name" value="2-oxogl_dehyd_N"/>
</dbReference>
<evidence type="ECO:0000256" key="4">
    <source>
        <dbReference type="ARBA" id="ARBA00011335"/>
    </source>
</evidence>
<dbReference type="GO" id="GO:0006488">
    <property type="term" value="P:dolichol-linked oligosaccharide biosynthetic process"/>
    <property type="evidence" value="ECO:0007669"/>
    <property type="project" value="InterPro"/>
</dbReference>
<dbReference type="OrthoDB" id="17098at2759"/>
<evidence type="ECO:0000256" key="7">
    <source>
        <dbReference type="ARBA" id="ARBA00022824"/>
    </source>
</evidence>
<keyword evidence="9" id="KW-0472">Membrane</keyword>
<comment type="subcellular location">
    <subcellularLocation>
        <location evidence="1">Endoplasmic reticulum membrane</location>
        <topology evidence="1">Single-pass membrane protein</topology>
    </subcellularLocation>
    <subcellularLocation>
        <location evidence="2">Nucleus membrane</location>
        <topology evidence="2">Single-pass membrane protein</topology>
    </subcellularLocation>
</comment>
<dbReference type="Gene3D" id="3.40.50.2000">
    <property type="entry name" value="Glycogen Phosphorylase B"/>
    <property type="match status" value="1"/>
</dbReference>
<keyword evidence="13" id="KW-1185">Reference proteome</keyword>
<keyword evidence="7" id="KW-0256">Endoplasmic reticulum</keyword>
<evidence type="ECO:0000256" key="5">
    <source>
        <dbReference type="ARBA" id="ARBA00017467"/>
    </source>
</evidence>
<evidence type="ECO:0000313" key="12">
    <source>
        <dbReference type="EMBL" id="EPZ34039.1"/>
    </source>
</evidence>
<name>A0A075AZN0_ROZAC</name>
<keyword evidence="8" id="KW-1133">Transmembrane helix</keyword>
<dbReference type="GO" id="GO:0004577">
    <property type="term" value="F:N-acetylglucosaminyldiphosphodolichol N-acetylglucosaminyltransferase activity"/>
    <property type="evidence" value="ECO:0007669"/>
    <property type="project" value="TreeGrafter"/>
</dbReference>
<evidence type="ECO:0000256" key="2">
    <source>
        <dbReference type="ARBA" id="ARBA00004590"/>
    </source>
</evidence>
<dbReference type="PANTHER" id="PTHR12154">
    <property type="entry name" value="GLYCOSYL TRANSFERASE-RELATED"/>
    <property type="match status" value="1"/>
</dbReference>
<evidence type="ECO:0000256" key="8">
    <source>
        <dbReference type="ARBA" id="ARBA00022989"/>
    </source>
</evidence>